<keyword evidence="2" id="KW-1185">Reference proteome</keyword>
<organism evidence="1 2">
    <name type="scientific">Nonomuraea monospora</name>
    <dbReference type="NCBI Taxonomy" id="568818"/>
    <lineage>
        <taxon>Bacteria</taxon>
        <taxon>Bacillati</taxon>
        <taxon>Actinomycetota</taxon>
        <taxon>Actinomycetes</taxon>
        <taxon>Streptosporangiales</taxon>
        <taxon>Streptosporangiaceae</taxon>
        <taxon>Nonomuraea</taxon>
    </lineage>
</organism>
<name>A0ABN3D5R5_9ACTN</name>
<dbReference type="RefSeq" id="WP_344496506.1">
    <property type="nucleotide sequence ID" value="NZ_BAAAQX010000080.1"/>
</dbReference>
<evidence type="ECO:0000313" key="2">
    <source>
        <dbReference type="Proteomes" id="UP001499843"/>
    </source>
</evidence>
<dbReference type="EMBL" id="BAAAQX010000080">
    <property type="protein sequence ID" value="GAA2219913.1"/>
    <property type="molecule type" value="Genomic_DNA"/>
</dbReference>
<protein>
    <submittedName>
        <fullName evidence="1">Uncharacterized protein</fullName>
    </submittedName>
</protein>
<dbReference type="Proteomes" id="UP001499843">
    <property type="component" value="Unassembled WGS sequence"/>
</dbReference>
<evidence type="ECO:0000313" key="1">
    <source>
        <dbReference type="EMBL" id="GAA2219913.1"/>
    </source>
</evidence>
<gene>
    <name evidence="1" type="ORF">GCM10009850_121570</name>
</gene>
<comment type="caution">
    <text evidence="1">The sequence shown here is derived from an EMBL/GenBank/DDBJ whole genome shotgun (WGS) entry which is preliminary data.</text>
</comment>
<sequence length="77" mass="9142">MRLVWREAALEQDSLRVIAYTCDCKNVVYELCREAGLFYILRTERRDGVVQQVHETYRWRYKEACEVWVALLDGGAQ</sequence>
<proteinExistence type="predicted"/>
<reference evidence="1 2" key="1">
    <citation type="journal article" date="2019" name="Int. J. Syst. Evol. Microbiol.">
        <title>The Global Catalogue of Microorganisms (GCM) 10K type strain sequencing project: providing services to taxonomists for standard genome sequencing and annotation.</title>
        <authorList>
            <consortium name="The Broad Institute Genomics Platform"/>
            <consortium name="The Broad Institute Genome Sequencing Center for Infectious Disease"/>
            <person name="Wu L."/>
            <person name="Ma J."/>
        </authorList>
    </citation>
    <scope>NUCLEOTIDE SEQUENCE [LARGE SCALE GENOMIC DNA]</scope>
    <source>
        <strain evidence="1 2">JCM 16114</strain>
    </source>
</reference>
<accession>A0ABN3D5R5</accession>